<evidence type="ECO:0000313" key="2">
    <source>
        <dbReference type="Proteomes" id="UP000004221"/>
    </source>
</evidence>
<protein>
    <submittedName>
        <fullName evidence="1">Uncharacterized protein</fullName>
    </submittedName>
</protein>
<proteinExistence type="predicted"/>
<reference evidence="1 2" key="1">
    <citation type="journal article" date="2012" name="ISME J.">
        <title>Nitrification expanded: discovery, physiology and genomics of a nitrite-oxidizing bacterium from the phylum Chloroflexi.</title>
        <authorList>
            <person name="Sorokin D.Y."/>
            <person name="Lucker S."/>
            <person name="Vejmelkova D."/>
            <person name="Kostrikina N.A."/>
            <person name="Kleerebezem R."/>
            <person name="Rijpstra W.I."/>
            <person name="Damste J.S."/>
            <person name="Le Paslier D."/>
            <person name="Muyzer G."/>
            <person name="Wagner M."/>
            <person name="van Loosdrecht M.C."/>
            <person name="Daims H."/>
        </authorList>
    </citation>
    <scope>NUCLEOTIDE SEQUENCE [LARGE SCALE GENOMIC DNA]</scope>
    <source>
        <strain evidence="2">none</strain>
    </source>
</reference>
<dbReference type="AlphaFoldDB" id="I4EDV9"/>
<gene>
    <name evidence="1" type="ORF">NITHO_1630003</name>
</gene>
<comment type="caution">
    <text evidence="1">The sequence shown here is derived from an EMBL/GenBank/DDBJ whole genome shotgun (WGS) entry which is preliminary data.</text>
</comment>
<accession>I4EDV9</accession>
<name>I4EDV9_9BACT</name>
<keyword evidence="2" id="KW-1185">Reference proteome</keyword>
<dbReference type="Proteomes" id="UP000004221">
    <property type="component" value="Unassembled WGS sequence"/>
</dbReference>
<sequence>MDAHDLSPNSAVIDCLFPGASRGGPRWLHNRDRFDVRLVFGTESWGKWLAVGETGDWAIDCCNRSAK</sequence>
<evidence type="ECO:0000313" key="1">
    <source>
        <dbReference type="EMBL" id="CCF82871.1"/>
    </source>
</evidence>
<dbReference type="EMBL" id="CAGS01000072">
    <property type="protein sequence ID" value="CCF82871.1"/>
    <property type="molecule type" value="Genomic_DNA"/>
</dbReference>
<organism evidence="1 2">
    <name type="scientific">Nitrolancea hollandica Lb</name>
    <dbReference type="NCBI Taxonomy" id="1129897"/>
    <lineage>
        <taxon>Bacteria</taxon>
        <taxon>Pseudomonadati</taxon>
        <taxon>Thermomicrobiota</taxon>
        <taxon>Thermomicrobia</taxon>
        <taxon>Sphaerobacterales</taxon>
        <taxon>Sphaerobacterineae</taxon>
        <taxon>Sphaerobacteraceae</taxon>
        <taxon>Nitrolancea</taxon>
    </lineage>
</organism>